<organism evidence="1 2">
    <name type="scientific">Rhodococcus tibetensis</name>
    <dbReference type="NCBI Taxonomy" id="2965064"/>
    <lineage>
        <taxon>Bacteria</taxon>
        <taxon>Bacillati</taxon>
        <taxon>Actinomycetota</taxon>
        <taxon>Actinomycetes</taxon>
        <taxon>Mycobacteriales</taxon>
        <taxon>Nocardiaceae</taxon>
        <taxon>Rhodococcus</taxon>
    </lineage>
</organism>
<dbReference type="EMBL" id="JANFQF010000032">
    <property type="protein sequence ID" value="MCQ4122549.1"/>
    <property type="molecule type" value="Genomic_DNA"/>
</dbReference>
<comment type="caution">
    <text evidence="1">The sequence shown here is derived from an EMBL/GenBank/DDBJ whole genome shotgun (WGS) entry which is preliminary data.</text>
</comment>
<protein>
    <submittedName>
        <fullName evidence="1">Uncharacterized protein</fullName>
    </submittedName>
</protein>
<evidence type="ECO:0000313" key="1">
    <source>
        <dbReference type="EMBL" id="MCQ4122549.1"/>
    </source>
</evidence>
<evidence type="ECO:0000313" key="2">
    <source>
        <dbReference type="Proteomes" id="UP001524501"/>
    </source>
</evidence>
<keyword evidence="2" id="KW-1185">Reference proteome</keyword>
<dbReference type="Proteomes" id="UP001524501">
    <property type="component" value="Unassembled WGS sequence"/>
</dbReference>
<sequence length="51" mass="5267">MRLRYSNVGAGGQLVALSAARRGRPALSRWDAAAGGKLVALLETIDIAGCL</sequence>
<name>A0ABT1QJS6_9NOCA</name>
<proteinExistence type="predicted"/>
<reference evidence="1 2" key="1">
    <citation type="submission" date="2022-07" db="EMBL/GenBank/DDBJ databases">
        <title>Degradation activity of malathion, p-nitrophenol and potential low-temperature adaptation strategy of Rhodococcus sp. FXJ9.536.</title>
        <authorList>
            <person name="Huang J."/>
            <person name="Huang Y."/>
        </authorList>
    </citation>
    <scope>NUCLEOTIDE SEQUENCE [LARGE SCALE GENOMIC DNA]</scope>
    <source>
        <strain evidence="1 2">FXJ9.536</strain>
    </source>
</reference>
<dbReference type="RefSeq" id="WP_255974276.1">
    <property type="nucleotide sequence ID" value="NZ_JANFQF010000032.1"/>
</dbReference>
<gene>
    <name evidence="1" type="ORF">NOF53_25900</name>
</gene>
<accession>A0ABT1QJS6</accession>